<accession>A0A511JM64</accession>
<keyword evidence="3" id="KW-1185">Reference proteome</keyword>
<feature type="region of interest" description="Disordered" evidence="1">
    <location>
        <begin position="1"/>
        <end position="78"/>
    </location>
</feature>
<dbReference type="EMBL" id="BJWH01000013">
    <property type="protein sequence ID" value="GEL99009.1"/>
    <property type="molecule type" value="Genomic_DNA"/>
</dbReference>
<gene>
    <name evidence="2" type="ORF">CTE05_25560</name>
</gene>
<sequence>MPHPCEDGIERIGRERDKRSWSTSRTVVERRNHNNRASSSAATRSGRSGNASRPPKVEPNRLKFDRPEFAHGTQPTQT</sequence>
<comment type="caution">
    <text evidence="2">The sequence shown here is derived from an EMBL/GenBank/DDBJ whole genome shotgun (WGS) entry which is preliminary data.</text>
</comment>
<feature type="compositionally biased region" description="Basic and acidic residues" evidence="1">
    <location>
        <begin position="55"/>
        <end position="69"/>
    </location>
</feature>
<evidence type="ECO:0000313" key="3">
    <source>
        <dbReference type="Proteomes" id="UP000321049"/>
    </source>
</evidence>
<feature type="compositionally biased region" description="Basic and acidic residues" evidence="1">
    <location>
        <begin position="1"/>
        <end position="20"/>
    </location>
</feature>
<dbReference type="AlphaFoldDB" id="A0A511JM64"/>
<protein>
    <submittedName>
        <fullName evidence="2">Uncharacterized protein</fullName>
    </submittedName>
</protein>
<proteinExistence type="predicted"/>
<organism evidence="2 3">
    <name type="scientific">Cellulomonas terrae</name>
    <dbReference type="NCBI Taxonomy" id="311234"/>
    <lineage>
        <taxon>Bacteria</taxon>
        <taxon>Bacillati</taxon>
        <taxon>Actinomycetota</taxon>
        <taxon>Actinomycetes</taxon>
        <taxon>Micrococcales</taxon>
        <taxon>Cellulomonadaceae</taxon>
        <taxon>Cellulomonas</taxon>
    </lineage>
</organism>
<reference evidence="2 3" key="1">
    <citation type="submission" date="2019-07" db="EMBL/GenBank/DDBJ databases">
        <title>Whole genome shotgun sequence of Cellulomonas terrae NBRC 100819.</title>
        <authorList>
            <person name="Hosoyama A."/>
            <person name="Uohara A."/>
            <person name="Ohji S."/>
            <person name="Ichikawa N."/>
        </authorList>
    </citation>
    <scope>NUCLEOTIDE SEQUENCE [LARGE SCALE GENOMIC DNA]</scope>
    <source>
        <strain evidence="2 3">NBRC 100819</strain>
    </source>
</reference>
<evidence type="ECO:0000313" key="2">
    <source>
        <dbReference type="EMBL" id="GEL99009.1"/>
    </source>
</evidence>
<feature type="compositionally biased region" description="Low complexity" evidence="1">
    <location>
        <begin position="35"/>
        <end position="53"/>
    </location>
</feature>
<name>A0A511JM64_9CELL</name>
<dbReference type="Proteomes" id="UP000321049">
    <property type="component" value="Unassembled WGS sequence"/>
</dbReference>
<evidence type="ECO:0000256" key="1">
    <source>
        <dbReference type="SAM" id="MobiDB-lite"/>
    </source>
</evidence>